<evidence type="ECO:0000313" key="2">
    <source>
        <dbReference type="EMBL" id="KAK9426624.1"/>
    </source>
</evidence>
<sequence length="110" mass="12469">MQPRDIPLHWYRYQLDQDLGNLYYLAGACAARHMPRLRTLGLSLGDTGLNVMMAYGVLEDSRRASLEFLGSPPFNPSHEVKEAWCDTTKVLVGGRNMVDIQLTHEQTDFS</sequence>
<protein>
    <submittedName>
        <fullName evidence="2">F-box domain-containing protein</fullName>
    </submittedName>
</protein>
<dbReference type="Proteomes" id="UP001408356">
    <property type="component" value="Unassembled WGS sequence"/>
</dbReference>
<dbReference type="InterPro" id="IPR046676">
    <property type="entry name" value="DUF6546"/>
</dbReference>
<reference evidence="2 3" key="1">
    <citation type="journal article" date="2024" name="J. Plant Pathol.">
        <title>Sequence and assembly of the genome of Seiridium unicorne, isolate CBS 538.82, causal agent of cypress canker disease.</title>
        <authorList>
            <person name="Scali E."/>
            <person name="Rocca G.D."/>
            <person name="Danti R."/>
            <person name="Garbelotto M."/>
            <person name="Barberini S."/>
            <person name="Baroncelli R."/>
            <person name="Emiliani G."/>
        </authorList>
    </citation>
    <scope>NUCLEOTIDE SEQUENCE [LARGE SCALE GENOMIC DNA]</scope>
    <source>
        <strain evidence="2 3">BM-138-508</strain>
    </source>
</reference>
<dbReference type="PROSITE" id="PS51257">
    <property type="entry name" value="PROKAR_LIPOPROTEIN"/>
    <property type="match status" value="1"/>
</dbReference>
<evidence type="ECO:0000259" key="1">
    <source>
        <dbReference type="Pfam" id="PF20183"/>
    </source>
</evidence>
<organism evidence="2 3">
    <name type="scientific">Seiridium unicorne</name>
    <dbReference type="NCBI Taxonomy" id="138068"/>
    <lineage>
        <taxon>Eukaryota</taxon>
        <taxon>Fungi</taxon>
        <taxon>Dikarya</taxon>
        <taxon>Ascomycota</taxon>
        <taxon>Pezizomycotina</taxon>
        <taxon>Sordariomycetes</taxon>
        <taxon>Xylariomycetidae</taxon>
        <taxon>Amphisphaeriales</taxon>
        <taxon>Sporocadaceae</taxon>
        <taxon>Seiridium</taxon>
    </lineage>
</organism>
<name>A0ABR2VIF2_9PEZI</name>
<gene>
    <name evidence="2" type="ORF">SUNI508_00151</name>
</gene>
<dbReference type="EMBL" id="JARVKF010000001">
    <property type="protein sequence ID" value="KAK9426624.1"/>
    <property type="molecule type" value="Genomic_DNA"/>
</dbReference>
<accession>A0ABR2VIF2</accession>
<proteinExistence type="predicted"/>
<comment type="caution">
    <text evidence="2">The sequence shown here is derived from an EMBL/GenBank/DDBJ whole genome shotgun (WGS) entry which is preliminary data.</text>
</comment>
<dbReference type="Pfam" id="PF20183">
    <property type="entry name" value="DUF6546"/>
    <property type="match status" value="1"/>
</dbReference>
<keyword evidence="3" id="KW-1185">Reference proteome</keyword>
<evidence type="ECO:0000313" key="3">
    <source>
        <dbReference type="Proteomes" id="UP001408356"/>
    </source>
</evidence>
<feature type="domain" description="DUF6546" evidence="1">
    <location>
        <begin position="26"/>
        <end position="88"/>
    </location>
</feature>